<dbReference type="PANTHER" id="PTHR30055:SF235">
    <property type="entry name" value="TRANSCRIPTIONAL REGULATORY PROTEIN"/>
    <property type="match status" value="1"/>
</dbReference>
<dbReference type="STRING" id="1231391.GCA_000308195_00464"/>
<dbReference type="PROSITE" id="PS01081">
    <property type="entry name" value="HTH_TETR_1"/>
    <property type="match status" value="1"/>
</dbReference>
<dbReference type="PRINTS" id="PR00455">
    <property type="entry name" value="HTHTETR"/>
</dbReference>
<comment type="caution">
    <text evidence="8">The sequence shown here is derived from an EMBL/GenBank/DDBJ whole genome shotgun (WGS) entry which is preliminary data.</text>
</comment>
<keyword evidence="4" id="KW-0804">Transcription</keyword>
<dbReference type="OrthoDB" id="2356263at2"/>
<dbReference type="InterPro" id="IPR036271">
    <property type="entry name" value="Tet_transcr_reg_TetR-rel_C_sf"/>
</dbReference>
<dbReference type="EMBL" id="QEKO01000003">
    <property type="protein sequence ID" value="PVY61634.1"/>
    <property type="molecule type" value="Genomic_DNA"/>
</dbReference>
<dbReference type="InterPro" id="IPR009057">
    <property type="entry name" value="Homeodomain-like_sf"/>
</dbReference>
<evidence type="ECO:0000256" key="3">
    <source>
        <dbReference type="ARBA" id="ARBA00023125"/>
    </source>
</evidence>
<dbReference type="InterPro" id="IPR023772">
    <property type="entry name" value="DNA-bd_HTH_TetR-type_CS"/>
</dbReference>
<organism evidence="8 9">
    <name type="scientific">Pusillimonas noertemannii</name>
    <dbReference type="NCBI Taxonomy" id="305977"/>
    <lineage>
        <taxon>Bacteria</taxon>
        <taxon>Pseudomonadati</taxon>
        <taxon>Pseudomonadota</taxon>
        <taxon>Betaproteobacteria</taxon>
        <taxon>Burkholderiales</taxon>
        <taxon>Alcaligenaceae</taxon>
        <taxon>Pusillimonas</taxon>
    </lineage>
</organism>
<dbReference type="GO" id="GO:0000976">
    <property type="term" value="F:transcription cis-regulatory region binding"/>
    <property type="evidence" value="ECO:0007669"/>
    <property type="project" value="TreeGrafter"/>
</dbReference>
<feature type="DNA-binding region" description="H-T-H motif" evidence="5">
    <location>
        <begin position="52"/>
        <end position="71"/>
    </location>
</feature>
<evidence type="ECO:0000259" key="7">
    <source>
        <dbReference type="PROSITE" id="PS50977"/>
    </source>
</evidence>
<dbReference type="PROSITE" id="PS50977">
    <property type="entry name" value="HTH_TETR_2"/>
    <property type="match status" value="1"/>
</dbReference>
<proteinExistence type="predicted"/>
<dbReference type="Pfam" id="PF00440">
    <property type="entry name" value="TetR_N"/>
    <property type="match status" value="1"/>
</dbReference>
<feature type="region of interest" description="Disordered" evidence="6">
    <location>
        <begin position="1"/>
        <end position="31"/>
    </location>
</feature>
<dbReference type="SUPFAM" id="SSF48498">
    <property type="entry name" value="Tetracyclin repressor-like, C-terminal domain"/>
    <property type="match status" value="1"/>
</dbReference>
<protein>
    <submittedName>
        <fullName evidence="8">TetR family transcriptional regulator</fullName>
    </submittedName>
</protein>
<evidence type="ECO:0000256" key="5">
    <source>
        <dbReference type="PROSITE-ProRule" id="PRU00335"/>
    </source>
</evidence>
<feature type="compositionally biased region" description="Basic and acidic residues" evidence="6">
    <location>
        <begin position="1"/>
        <end position="10"/>
    </location>
</feature>
<evidence type="ECO:0000256" key="1">
    <source>
        <dbReference type="ARBA" id="ARBA00022491"/>
    </source>
</evidence>
<keyword evidence="9" id="KW-1185">Reference proteome</keyword>
<name>A0A2U1CKX3_9BURK</name>
<dbReference type="SUPFAM" id="SSF46689">
    <property type="entry name" value="Homeodomain-like"/>
    <property type="match status" value="1"/>
</dbReference>
<reference evidence="8 9" key="1">
    <citation type="submission" date="2018-04" db="EMBL/GenBank/DDBJ databases">
        <title>Genomic Encyclopedia of Type Strains, Phase IV (KMG-IV): sequencing the most valuable type-strain genomes for metagenomic binning, comparative biology and taxonomic classification.</title>
        <authorList>
            <person name="Goeker M."/>
        </authorList>
    </citation>
    <scope>NUCLEOTIDE SEQUENCE [LARGE SCALE GENOMIC DNA]</scope>
    <source>
        <strain evidence="8 9">DSM 10065</strain>
    </source>
</reference>
<dbReference type="GO" id="GO:0003700">
    <property type="term" value="F:DNA-binding transcription factor activity"/>
    <property type="evidence" value="ECO:0007669"/>
    <property type="project" value="TreeGrafter"/>
</dbReference>
<dbReference type="Gene3D" id="1.10.357.10">
    <property type="entry name" value="Tetracycline Repressor, domain 2"/>
    <property type="match status" value="1"/>
</dbReference>
<dbReference type="Pfam" id="PF17939">
    <property type="entry name" value="TetR_C_30"/>
    <property type="match status" value="1"/>
</dbReference>
<keyword evidence="1" id="KW-0678">Repressor</keyword>
<evidence type="ECO:0000256" key="4">
    <source>
        <dbReference type="ARBA" id="ARBA00023163"/>
    </source>
</evidence>
<evidence type="ECO:0000256" key="2">
    <source>
        <dbReference type="ARBA" id="ARBA00023015"/>
    </source>
</evidence>
<dbReference type="InterPro" id="IPR001647">
    <property type="entry name" value="HTH_TetR"/>
</dbReference>
<evidence type="ECO:0000313" key="8">
    <source>
        <dbReference type="EMBL" id="PVY61634.1"/>
    </source>
</evidence>
<keyword evidence="2" id="KW-0805">Transcription regulation</keyword>
<dbReference type="AlphaFoldDB" id="A0A2U1CKX3"/>
<dbReference type="RefSeq" id="WP_017522839.1">
    <property type="nucleotide sequence ID" value="NZ_JACCEX010000003.1"/>
</dbReference>
<dbReference type="Proteomes" id="UP000246145">
    <property type="component" value="Unassembled WGS sequence"/>
</dbReference>
<dbReference type="PANTHER" id="PTHR30055">
    <property type="entry name" value="HTH-TYPE TRANSCRIPTIONAL REGULATOR RUTR"/>
    <property type="match status" value="1"/>
</dbReference>
<feature type="domain" description="HTH tetR-type" evidence="7">
    <location>
        <begin position="29"/>
        <end position="89"/>
    </location>
</feature>
<dbReference type="InterPro" id="IPR041586">
    <property type="entry name" value="PsrA_TetR_C"/>
</dbReference>
<evidence type="ECO:0000256" key="6">
    <source>
        <dbReference type="SAM" id="MobiDB-lite"/>
    </source>
</evidence>
<evidence type="ECO:0000313" key="9">
    <source>
        <dbReference type="Proteomes" id="UP000246145"/>
    </source>
</evidence>
<dbReference type="InterPro" id="IPR050109">
    <property type="entry name" value="HTH-type_TetR-like_transc_reg"/>
</dbReference>
<keyword evidence="3 5" id="KW-0238">DNA-binding</keyword>
<accession>A0A2U1CKX3</accession>
<sequence length="235" mass="25834">MTQIRRRSEISARSAGRRPGRPEGSGAGDNTSERILDAAEEVFAEVGYSGATLRMVAAQADVTQALINYYFGSKYGLYEAVFIRRGRVIADGRMERLEELKQRTDVSVRDVVQAFLAPTIALRDSPGGRLFLRLQARLHTEPAEISYKLRGEAYDASTRAYVQMLASVCPQLSAKEVNWRMALMIGAYMYAFSDTHRLEQLAPAACDINDTAEVFEQITAFVTAGISAPPGSGAR</sequence>
<gene>
    <name evidence="8" type="ORF">C7440_2363</name>
</gene>